<evidence type="ECO:0000256" key="4">
    <source>
        <dbReference type="ARBA" id="ARBA00023065"/>
    </source>
</evidence>
<dbReference type="KEGG" id="naci:NUH88_11650"/>
<keyword evidence="5 8" id="KW-0472">Membrane</keyword>
<dbReference type="PRINTS" id="PR00125">
    <property type="entry name" value="ATPASEDELTA"/>
</dbReference>
<evidence type="ECO:0000256" key="2">
    <source>
        <dbReference type="ARBA" id="ARBA00022448"/>
    </source>
</evidence>
<dbReference type="NCBIfam" id="TIGR01145">
    <property type="entry name" value="ATP_synt_delta"/>
    <property type="match status" value="1"/>
</dbReference>
<keyword evidence="2 8" id="KW-0813">Transport</keyword>
<dbReference type="Pfam" id="PF00213">
    <property type="entry name" value="OSCP"/>
    <property type="match status" value="1"/>
</dbReference>
<dbReference type="NCBIfam" id="NF004406">
    <property type="entry name" value="PRK05758.3-2"/>
    <property type="match status" value="1"/>
</dbReference>
<protein>
    <recommendedName>
        <fullName evidence="8">ATP synthase subunit delta</fullName>
    </recommendedName>
    <alternativeName>
        <fullName evidence="8">ATP synthase F(1) sector subunit delta</fullName>
    </alternativeName>
    <alternativeName>
        <fullName evidence="8">F-type ATPase subunit delta</fullName>
        <shortName evidence="8">F-ATPase subunit delta</shortName>
    </alternativeName>
</protein>
<keyword evidence="6 8" id="KW-0139">CF(1)</keyword>
<accession>A0A9J7AM88</accession>
<evidence type="ECO:0000313" key="10">
    <source>
        <dbReference type="Proteomes" id="UP001060336"/>
    </source>
</evidence>
<dbReference type="Proteomes" id="UP001060336">
    <property type="component" value="Chromosome"/>
</dbReference>
<dbReference type="InterPro" id="IPR000711">
    <property type="entry name" value="ATPase_OSCP/dsu"/>
</dbReference>
<reference evidence="9" key="1">
    <citation type="submission" date="2022-08" db="EMBL/GenBank/DDBJ databases">
        <title>Nisaea acidiphila sp. nov., isolated from a marine algal debris and emended description of the genus Nisaea Urios et al. 2008.</title>
        <authorList>
            <person name="Kwon K."/>
        </authorList>
    </citation>
    <scope>NUCLEOTIDE SEQUENCE</scope>
    <source>
        <strain evidence="9">MEBiC11861</strain>
    </source>
</reference>
<proteinExistence type="inferred from homology"/>
<dbReference type="PANTHER" id="PTHR11910">
    <property type="entry name" value="ATP SYNTHASE DELTA CHAIN"/>
    <property type="match status" value="1"/>
</dbReference>
<keyword evidence="8" id="KW-1003">Cell membrane</keyword>
<dbReference type="PROSITE" id="PS00389">
    <property type="entry name" value="ATPASE_DELTA"/>
    <property type="match status" value="1"/>
</dbReference>
<dbReference type="InterPro" id="IPR026015">
    <property type="entry name" value="ATP_synth_OSCP/delta_N_sf"/>
</dbReference>
<dbReference type="GO" id="GO:0045259">
    <property type="term" value="C:proton-transporting ATP synthase complex"/>
    <property type="evidence" value="ECO:0007669"/>
    <property type="project" value="UniProtKB-KW"/>
</dbReference>
<sequence>MASETTGLAGRYASALYELAEGEKALDAVAGDLASLRQALIDSPELSRLVRSPVLTRDEQTRGITAVLEKMGANALTLKFMGTVAANRRLFALDSMITAFLAELAARRGEITADVTSAVELSKEQLDEVTEALKKAVGQKVAVNLSVDPALIGGLIVRVGSRMIDNSIRSKLQRLQLAMKGVG</sequence>
<keyword evidence="3 8" id="KW-0375">Hydrogen ion transport</keyword>
<evidence type="ECO:0000313" key="9">
    <source>
        <dbReference type="EMBL" id="UUX48074.1"/>
    </source>
</evidence>
<comment type="similarity">
    <text evidence="8">Belongs to the ATPase delta chain family.</text>
</comment>
<dbReference type="HAMAP" id="MF_01416">
    <property type="entry name" value="ATP_synth_delta_bact"/>
    <property type="match status" value="1"/>
</dbReference>
<name>A0A9J7AM88_9PROT</name>
<gene>
    <name evidence="8" type="primary">atpH</name>
    <name evidence="9" type="ORF">NUH88_11650</name>
</gene>
<evidence type="ECO:0000256" key="3">
    <source>
        <dbReference type="ARBA" id="ARBA00022781"/>
    </source>
</evidence>
<dbReference type="GO" id="GO:0005886">
    <property type="term" value="C:plasma membrane"/>
    <property type="evidence" value="ECO:0007669"/>
    <property type="project" value="UniProtKB-SubCell"/>
</dbReference>
<comment type="function">
    <text evidence="8">This protein is part of the stalk that links CF(0) to CF(1). It either transmits conformational changes from CF(0) to CF(1) or is implicated in proton conduction.</text>
</comment>
<keyword evidence="4 8" id="KW-0406">Ion transport</keyword>
<evidence type="ECO:0000256" key="1">
    <source>
        <dbReference type="ARBA" id="ARBA00004370"/>
    </source>
</evidence>
<keyword evidence="7 8" id="KW-0066">ATP synthesis</keyword>
<dbReference type="Gene3D" id="1.10.520.20">
    <property type="entry name" value="N-terminal domain of the delta subunit of the F1F0-ATP synthase"/>
    <property type="match status" value="1"/>
</dbReference>
<evidence type="ECO:0000256" key="5">
    <source>
        <dbReference type="ARBA" id="ARBA00023136"/>
    </source>
</evidence>
<dbReference type="InterPro" id="IPR020781">
    <property type="entry name" value="ATPase_OSCP/d_CS"/>
</dbReference>
<comment type="subcellular location">
    <subcellularLocation>
        <location evidence="8">Cell membrane</location>
        <topology evidence="8">Peripheral membrane protein</topology>
    </subcellularLocation>
    <subcellularLocation>
        <location evidence="1">Membrane</location>
    </subcellularLocation>
</comment>
<evidence type="ECO:0000256" key="6">
    <source>
        <dbReference type="ARBA" id="ARBA00023196"/>
    </source>
</evidence>
<keyword evidence="10" id="KW-1185">Reference proteome</keyword>
<evidence type="ECO:0000256" key="7">
    <source>
        <dbReference type="ARBA" id="ARBA00023310"/>
    </source>
</evidence>
<dbReference type="EMBL" id="CP102480">
    <property type="protein sequence ID" value="UUX48074.1"/>
    <property type="molecule type" value="Genomic_DNA"/>
</dbReference>
<dbReference type="AlphaFoldDB" id="A0A9J7AM88"/>
<dbReference type="RefSeq" id="WP_257766582.1">
    <property type="nucleotide sequence ID" value="NZ_CP102480.1"/>
</dbReference>
<organism evidence="9 10">
    <name type="scientific">Nisaea acidiphila</name>
    <dbReference type="NCBI Taxonomy" id="1862145"/>
    <lineage>
        <taxon>Bacteria</taxon>
        <taxon>Pseudomonadati</taxon>
        <taxon>Pseudomonadota</taxon>
        <taxon>Alphaproteobacteria</taxon>
        <taxon>Rhodospirillales</taxon>
        <taxon>Thalassobaculaceae</taxon>
        <taxon>Nisaea</taxon>
    </lineage>
</organism>
<evidence type="ECO:0000256" key="8">
    <source>
        <dbReference type="HAMAP-Rule" id="MF_01416"/>
    </source>
</evidence>
<dbReference type="SUPFAM" id="SSF47928">
    <property type="entry name" value="N-terminal domain of the delta subunit of the F1F0-ATP synthase"/>
    <property type="match status" value="1"/>
</dbReference>
<comment type="function">
    <text evidence="8">F(1)F(0) ATP synthase produces ATP from ADP in the presence of a proton or sodium gradient. F-type ATPases consist of two structural domains, F(1) containing the extramembraneous catalytic core and F(0) containing the membrane proton channel, linked together by a central stalk and a peripheral stalk. During catalysis, ATP synthesis in the catalytic domain of F(1) is coupled via a rotary mechanism of the central stalk subunits to proton translocation.</text>
</comment>
<dbReference type="GO" id="GO:0046933">
    <property type="term" value="F:proton-transporting ATP synthase activity, rotational mechanism"/>
    <property type="evidence" value="ECO:0007669"/>
    <property type="project" value="UniProtKB-UniRule"/>
</dbReference>